<evidence type="ECO:0000313" key="3">
    <source>
        <dbReference type="Proteomes" id="UP000198802"/>
    </source>
</evidence>
<dbReference type="InterPro" id="IPR028946">
    <property type="entry name" value="Ntox44"/>
</dbReference>
<gene>
    <name evidence="2" type="ORF">Ga0074812_112103</name>
</gene>
<evidence type="ECO:0000259" key="1">
    <source>
        <dbReference type="SMART" id="SM00458"/>
    </source>
</evidence>
<dbReference type="SMART" id="SM00458">
    <property type="entry name" value="RICIN"/>
    <property type="match status" value="1"/>
</dbReference>
<dbReference type="Proteomes" id="UP000198802">
    <property type="component" value="Unassembled WGS sequence"/>
</dbReference>
<keyword evidence="3" id="KW-1185">Reference proteome</keyword>
<dbReference type="PROSITE" id="PS50231">
    <property type="entry name" value="RICIN_B_LECTIN"/>
    <property type="match status" value="1"/>
</dbReference>
<dbReference type="EMBL" id="FAOZ01000012">
    <property type="protein sequence ID" value="CUU57443.1"/>
    <property type="molecule type" value="Genomic_DNA"/>
</dbReference>
<dbReference type="Pfam" id="PF14200">
    <property type="entry name" value="RicinB_lectin_2"/>
    <property type="match status" value="1"/>
</dbReference>
<dbReference type="InterPro" id="IPR000772">
    <property type="entry name" value="Ricin_B_lectin"/>
</dbReference>
<dbReference type="CDD" id="cd00161">
    <property type="entry name" value="beta-trefoil_Ricin-like"/>
    <property type="match status" value="1"/>
</dbReference>
<evidence type="ECO:0000313" key="2">
    <source>
        <dbReference type="EMBL" id="CUU57443.1"/>
    </source>
</evidence>
<name>A0A0S4QPR1_9ACTN</name>
<proteinExistence type="predicted"/>
<dbReference type="Pfam" id="PF15607">
    <property type="entry name" value="Ntox44"/>
    <property type="match status" value="1"/>
</dbReference>
<feature type="domain" description="Ricin B lectin" evidence="1">
    <location>
        <begin position="345"/>
        <end position="492"/>
    </location>
</feature>
<sequence length="492" mass="54343">MRQNPHRRRRDRQRLPGTCRRPLRQLLTATLILGLFGGGALAVAGTAQAASNGQQIRFCSRDSAVSGRPGGSAVAVGIDDRDQPRTTRPVYLRGGGECEELRNLWFKGIVRIEWRDAAGKLVKTTRCAVPVNKISPWINCDDIPVHTQLLNWMSAEVAKNLRSSVFQEIQRSYPALATPKSLQLWALQVRPGGPWDHKPFIERDFLGSSYSRENGRLYFQWYDRPYLLSHDFWSNFHYGYVGRAAGFKADVLRYAHQLPGTGGTDSGDKLAVDIGIAYFNKFGKIGVYPATLDSFLSSYLGKLLGTGVARAIPYLGEAPVPGTPGPTKPAPDAPQPGNNALTTWVSVLTPSGGVGPKVLDVKDGALTDGARVQLWQRNGNSQQYWTIERKGTHQGHPYYRLVNRNSGKCLDMATDVPAGNGVRVQQWRCNGTPNQYWVAVPVESSGSRAKWVELVNLQSGRCLDVTGVNHGDGALLQVWDCRGGWNQRFNIY</sequence>
<dbReference type="AlphaFoldDB" id="A0A0S4QPR1"/>
<dbReference type="SUPFAM" id="SSF50370">
    <property type="entry name" value="Ricin B-like lectins"/>
    <property type="match status" value="1"/>
</dbReference>
<protein>
    <submittedName>
        <fullName evidence="2">Toxin 44</fullName>
    </submittedName>
</protein>
<dbReference type="InterPro" id="IPR035992">
    <property type="entry name" value="Ricin_B-like_lectins"/>
</dbReference>
<accession>A0A0S4QPR1</accession>
<reference evidence="3" key="1">
    <citation type="submission" date="2015-11" db="EMBL/GenBank/DDBJ databases">
        <authorList>
            <person name="Varghese N."/>
        </authorList>
    </citation>
    <scope>NUCLEOTIDE SEQUENCE [LARGE SCALE GENOMIC DNA]</scope>
    <source>
        <strain evidence="3">DSM 45899</strain>
    </source>
</reference>
<dbReference type="Gene3D" id="2.80.10.50">
    <property type="match status" value="3"/>
</dbReference>
<organism evidence="2 3">
    <name type="scientific">Parafrankia irregularis</name>
    <dbReference type="NCBI Taxonomy" id="795642"/>
    <lineage>
        <taxon>Bacteria</taxon>
        <taxon>Bacillati</taxon>
        <taxon>Actinomycetota</taxon>
        <taxon>Actinomycetes</taxon>
        <taxon>Frankiales</taxon>
        <taxon>Frankiaceae</taxon>
        <taxon>Parafrankia</taxon>
    </lineage>
</organism>
<dbReference type="RefSeq" id="WP_165615693.1">
    <property type="nucleotide sequence ID" value="NZ_FAOZ01000012.1"/>
</dbReference>